<gene>
    <name evidence="2" type="ORF">FNV43_RR04143</name>
</gene>
<sequence>MPEIIALSEQITTVEMGNGIADRNIPPSSLESSSRSGGVGEQMERSGGVVGMLFLMSNIVEGTFTEMRY</sequence>
<proteinExistence type="predicted"/>
<evidence type="ECO:0000313" key="3">
    <source>
        <dbReference type="Proteomes" id="UP000796880"/>
    </source>
</evidence>
<feature type="region of interest" description="Disordered" evidence="1">
    <location>
        <begin position="18"/>
        <end position="43"/>
    </location>
</feature>
<comment type="caution">
    <text evidence="2">The sequence shown here is derived from an EMBL/GenBank/DDBJ whole genome shotgun (WGS) entry which is preliminary data.</text>
</comment>
<name>A0A8K0HJ83_9ROSA</name>
<protein>
    <submittedName>
        <fullName evidence="2">Uncharacterized protein</fullName>
    </submittedName>
</protein>
<keyword evidence="3" id="KW-1185">Reference proteome</keyword>
<dbReference type="Proteomes" id="UP000796880">
    <property type="component" value="Unassembled WGS sequence"/>
</dbReference>
<organism evidence="2 3">
    <name type="scientific">Rhamnella rubrinervis</name>
    <dbReference type="NCBI Taxonomy" id="2594499"/>
    <lineage>
        <taxon>Eukaryota</taxon>
        <taxon>Viridiplantae</taxon>
        <taxon>Streptophyta</taxon>
        <taxon>Embryophyta</taxon>
        <taxon>Tracheophyta</taxon>
        <taxon>Spermatophyta</taxon>
        <taxon>Magnoliopsida</taxon>
        <taxon>eudicotyledons</taxon>
        <taxon>Gunneridae</taxon>
        <taxon>Pentapetalae</taxon>
        <taxon>rosids</taxon>
        <taxon>fabids</taxon>
        <taxon>Rosales</taxon>
        <taxon>Rhamnaceae</taxon>
        <taxon>rhamnoid group</taxon>
        <taxon>Rhamneae</taxon>
        <taxon>Rhamnella</taxon>
    </lineage>
</organism>
<evidence type="ECO:0000313" key="2">
    <source>
        <dbReference type="EMBL" id="KAF3453702.1"/>
    </source>
</evidence>
<dbReference type="EMBL" id="VOIH02000002">
    <property type="protein sequence ID" value="KAF3453702.1"/>
    <property type="molecule type" value="Genomic_DNA"/>
</dbReference>
<reference evidence="2" key="1">
    <citation type="submission" date="2020-03" db="EMBL/GenBank/DDBJ databases">
        <title>A high-quality chromosome-level genome assembly of a woody plant with both climbing and erect habits, Rhamnella rubrinervis.</title>
        <authorList>
            <person name="Lu Z."/>
            <person name="Yang Y."/>
            <person name="Zhu X."/>
            <person name="Sun Y."/>
        </authorList>
    </citation>
    <scope>NUCLEOTIDE SEQUENCE</scope>
    <source>
        <strain evidence="2">BYM</strain>
        <tissue evidence="2">Leaf</tissue>
    </source>
</reference>
<evidence type="ECO:0000256" key="1">
    <source>
        <dbReference type="SAM" id="MobiDB-lite"/>
    </source>
</evidence>
<accession>A0A8K0HJ83</accession>
<dbReference type="AlphaFoldDB" id="A0A8K0HJ83"/>